<accession>A0A2T3HTY0</accession>
<sequence length="60" mass="7049">MKWQYVVDSLNEEIELELKEIADDWMALFHNPELEKMVNGSQYNDECSLCGLDSHFCACY</sequence>
<organism evidence="1 2">
    <name type="scientific">Photobacterium aquimaris</name>
    <dbReference type="NCBI Taxonomy" id="512643"/>
    <lineage>
        <taxon>Bacteria</taxon>
        <taxon>Pseudomonadati</taxon>
        <taxon>Pseudomonadota</taxon>
        <taxon>Gammaproteobacteria</taxon>
        <taxon>Vibrionales</taxon>
        <taxon>Vibrionaceae</taxon>
        <taxon>Photobacterium</taxon>
    </lineage>
</organism>
<dbReference type="EMBL" id="PYLY01000045">
    <property type="protein sequence ID" value="PST99336.1"/>
    <property type="molecule type" value="Genomic_DNA"/>
</dbReference>
<dbReference type="Proteomes" id="UP000241858">
    <property type="component" value="Unassembled WGS sequence"/>
</dbReference>
<name>A0A2T3HTY0_9GAMM</name>
<reference evidence="1 2" key="1">
    <citation type="submission" date="2018-03" db="EMBL/GenBank/DDBJ databases">
        <title>Whole genome sequencing of Histamine producing bacteria.</title>
        <authorList>
            <person name="Butler K."/>
        </authorList>
    </citation>
    <scope>NUCLEOTIDE SEQUENCE [LARGE SCALE GENOMIC DNA]</scope>
    <source>
        <strain evidence="1 2">DSM 23343</strain>
    </source>
</reference>
<protein>
    <submittedName>
        <fullName evidence="1">Uncharacterized protein</fullName>
    </submittedName>
</protein>
<gene>
    <name evidence="1" type="ORF">C0W81_17230</name>
</gene>
<proteinExistence type="predicted"/>
<dbReference type="AlphaFoldDB" id="A0A2T3HTY0"/>
<evidence type="ECO:0000313" key="1">
    <source>
        <dbReference type="EMBL" id="PST99336.1"/>
    </source>
</evidence>
<comment type="caution">
    <text evidence="1">The sequence shown here is derived from an EMBL/GenBank/DDBJ whole genome shotgun (WGS) entry which is preliminary data.</text>
</comment>
<evidence type="ECO:0000313" key="2">
    <source>
        <dbReference type="Proteomes" id="UP000241858"/>
    </source>
</evidence>